<dbReference type="SUPFAM" id="SSF46785">
    <property type="entry name" value="Winged helix' DNA-binding domain"/>
    <property type="match status" value="1"/>
</dbReference>
<dbReference type="PROSITE" id="PS50931">
    <property type="entry name" value="HTH_LYSR"/>
    <property type="match status" value="1"/>
</dbReference>
<protein>
    <submittedName>
        <fullName evidence="6">LysR-family transcriptional regulator</fullName>
    </submittedName>
</protein>
<reference evidence="6" key="1">
    <citation type="journal article" date="2015" name="MBio">
        <title>Eco-Evolutionary Dynamics of Episomes among Ecologically Cohesive Bacterial Populations.</title>
        <authorList>
            <person name="Xue H."/>
            <person name="Cordero O.X."/>
            <person name="Camas F.M."/>
            <person name="Trimble W."/>
            <person name="Meyer F."/>
            <person name="Guglielmini J."/>
            <person name="Rocha E.P."/>
            <person name="Polz M.F."/>
        </authorList>
    </citation>
    <scope>NUCLEOTIDE SEQUENCE</scope>
    <source>
        <strain evidence="6">5S_5</strain>
    </source>
</reference>
<dbReference type="InterPro" id="IPR000847">
    <property type="entry name" value="LysR_HTH_N"/>
</dbReference>
<dbReference type="GO" id="GO:0006351">
    <property type="term" value="P:DNA-templated transcription"/>
    <property type="evidence" value="ECO:0007669"/>
    <property type="project" value="TreeGrafter"/>
</dbReference>
<dbReference type="RefSeq" id="WP_016796941.1">
    <property type="nucleotide sequence ID" value="NZ_CAWNZU010000017.1"/>
</dbReference>
<dbReference type="AlphaFoldDB" id="A0A0H3ZRG1"/>
<proteinExistence type="inferred from homology"/>
<dbReference type="InterPro" id="IPR036390">
    <property type="entry name" value="WH_DNA-bd_sf"/>
</dbReference>
<dbReference type="InterPro" id="IPR058163">
    <property type="entry name" value="LysR-type_TF_proteobact-type"/>
</dbReference>
<sequence>MDKLTAAKVFVDIAQSGSFTATADRLEMSRPMVTRYVEAMEKWLNARLLHRTTRKVTLTTTGERCLKEVEVWLEQANGLVALSDNSEELTGIVRVATSMSFGFSQLVPALLNFMAMHPKVHVDIDLQDSVADLTEKQIDLALRIASNPEPSLIGKPIAICESVLVASPAYLASRKDLSEPEQLSMHNCLGYKNFQRHVWHLTNGTQQKSIDVECKLTANEATTLLHAALIGGGVAIQPTYLANQYIESGTLQPVLSEWKPADLTIYALYSSRKHQSPTVRALIDYLHEYFKDNPW</sequence>
<feature type="domain" description="HTH lysR-type" evidence="5">
    <location>
        <begin position="1"/>
        <end position="59"/>
    </location>
</feature>
<dbReference type="Pfam" id="PF03466">
    <property type="entry name" value="LysR_substrate"/>
    <property type="match status" value="1"/>
</dbReference>
<evidence type="ECO:0000256" key="2">
    <source>
        <dbReference type="ARBA" id="ARBA00023015"/>
    </source>
</evidence>
<keyword evidence="3" id="KW-0238">DNA-binding</keyword>
<dbReference type="CDD" id="cd08422">
    <property type="entry name" value="PBP2_CrgA_like"/>
    <property type="match status" value="1"/>
</dbReference>
<dbReference type="PANTHER" id="PTHR30537">
    <property type="entry name" value="HTH-TYPE TRANSCRIPTIONAL REGULATOR"/>
    <property type="match status" value="1"/>
</dbReference>
<evidence type="ECO:0000256" key="1">
    <source>
        <dbReference type="ARBA" id="ARBA00009437"/>
    </source>
</evidence>
<name>A0A0H3ZRG1_VIBSP</name>
<dbReference type="PANTHER" id="PTHR30537:SF35">
    <property type="entry name" value="TRANSCRIPTIONAL REGULATORY PROTEIN"/>
    <property type="match status" value="1"/>
</dbReference>
<keyword evidence="4" id="KW-0804">Transcription</keyword>
<keyword evidence="2" id="KW-0805">Transcription regulation</keyword>
<dbReference type="Pfam" id="PF00126">
    <property type="entry name" value="HTH_1"/>
    <property type="match status" value="1"/>
</dbReference>
<dbReference type="SUPFAM" id="SSF53850">
    <property type="entry name" value="Periplasmic binding protein-like II"/>
    <property type="match status" value="1"/>
</dbReference>
<dbReference type="GO" id="GO:0003700">
    <property type="term" value="F:DNA-binding transcription factor activity"/>
    <property type="evidence" value="ECO:0007669"/>
    <property type="project" value="InterPro"/>
</dbReference>
<accession>A0A0H3ZRG1</accession>
<evidence type="ECO:0000313" key="6">
    <source>
        <dbReference type="EMBL" id="AKN36176.1"/>
    </source>
</evidence>
<organism evidence="6">
    <name type="scientific">Vibrio splendidus</name>
    <dbReference type="NCBI Taxonomy" id="29497"/>
    <lineage>
        <taxon>Bacteria</taxon>
        <taxon>Pseudomonadati</taxon>
        <taxon>Pseudomonadota</taxon>
        <taxon>Gammaproteobacteria</taxon>
        <taxon>Vibrionales</taxon>
        <taxon>Vibrionaceae</taxon>
        <taxon>Vibrio</taxon>
    </lineage>
</organism>
<evidence type="ECO:0000259" key="5">
    <source>
        <dbReference type="PROSITE" id="PS50931"/>
    </source>
</evidence>
<dbReference type="Gene3D" id="1.10.10.10">
    <property type="entry name" value="Winged helix-like DNA-binding domain superfamily/Winged helix DNA-binding domain"/>
    <property type="match status" value="1"/>
</dbReference>
<comment type="similarity">
    <text evidence="1">Belongs to the LysR transcriptional regulatory family.</text>
</comment>
<evidence type="ECO:0000256" key="4">
    <source>
        <dbReference type="ARBA" id="ARBA00023163"/>
    </source>
</evidence>
<dbReference type="Gene3D" id="3.40.190.290">
    <property type="match status" value="1"/>
</dbReference>
<dbReference type="EMBL" id="KP795472">
    <property type="protein sequence ID" value="AKN36176.1"/>
    <property type="molecule type" value="Genomic_DNA"/>
</dbReference>
<dbReference type="InterPro" id="IPR005119">
    <property type="entry name" value="LysR_subst-bd"/>
</dbReference>
<dbReference type="InterPro" id="IPR036388">
    <property type="entry name" value="WH-like_DNA-bd_sf"/>
</dbReference>
<evidence type="ECO:0000256" key="3">
    <source>
        <dbReference type="ARBA" id="ARBA00023125"/>
    </source>
</evidence>
<dbReference type="FunFam" id="1.10.10.10:FF:000001">
    <property type="entry name" value="LysR family transcriptional regulator"/>
    <property type="match status" value="1"/>
</dbReference>
<dbReference type="GO" id="GO:0043565">
    <property type="term" value="F:sequence-specific DNA binding"/>
    <property type="evidence" value="ECO:0007669"/>
    <property type="project" value="TreeGrafter"/>
</dbReference>